<dbReference type="PANTHER" id="PTHR15830">
    <property type="entry name" value="TELOMERE LENGTH REGULATION PROTEIN TEL2 FAMILY MEMBER"/>
    <property type="match status" value="1"/>
</dbReference>
<evidence type="ECO:0000259" key="6">
    <source>
        <dbReference type="Pfam" id="PF25320"/>
    </source>
</evidence>
<evidence type="ECO:0000256" key="1">
    <source>
        <dbReference type="ARBA" id="ARBA00004496"/>
    </source>
</evidence>
<feature type="region of interest" description="Disordered" evidence="4">
    <location>
        <begin position="582"/>
        <end position="650"/>
    </location>
</feature>
<dbReference type="VEuPathDB" id="AmoebaDB:ACA1_030730"/>
<dbReference type="OrthoDB" id="10258062at2759"/>
<reference evidence="7 8" key="1">
    <citation type="journal article" date="2013" name="Genome Biol.">
        <title>Genome of Acanthamoeba castellanii highlights extensive lateral gene transfer and early evolution of tyrosine kinase signaling.</title>
        <authorList>
            <person name="Clarke M."/>
            <person name="Lohan A.J."/>
            <person name="Liu B."/>
            <person name="Lagkouvardos I."/>
            <person name="Roy S."/>
            <person name="Zafar N."/>
            <person name="Bertelli C."/>
            <person name="Schilde C."/>
            <person name="Kianianmomeni A."/>
            <person name="Burglin T.R."/>
            <person name="Frech C."/>
            <person name="Turcotte B."/>
            <person name="Kopec K.O."/>
            <person name="Synnott J.M."/>
            <person name="Choo C."/>
            <person name="Paponov I."/>
            <person name="Finkler A."/>
            <person name="Soon Heng Tan C."/>
            <person name="Hutchins A.P."/>
            <person name="Weinmeier T."/>
            <person name="Rattei T."/>
            <person name="Chu J.S."/>
            <person name="Gimenez G."/>
            <person name="Irimia M."/>
            <person name="Rigden D.J."/>
            <person name="Fitzpatrick D.A."/>
            <person name="Lorenzo-Morales J."/>
            <person name="Bateman A."/>
            <person name="Chiu C.H."/>
            <person name="Tang P."/>
            <person name="Hegemann P."/>
            <person name="Fromm H."/>
            <person name="Raoult D."/>
            <person name="Greub G."/>
            <person name="Miranda-Saavedra D."/>
            <person name="Chen N."/>
            <person name="Nash P."/>
            <person name="Ginger M.L."/>
            <person name="Horn M."/>
            <person name="Schaap P."/>
            <person name="Caler L."/>
            <person name="Loftus B."/>
        </authorList>
    </citation>
    <scope>NUCLEOTIDE SEQUENCE [LARGE SCALE GENOMIC DNA]</scope>
    <source>
        <strain evidence="7 8">Neff</strain>
    </source>
</reference>
<evidence type="ECO:0000313" key="7">
    <source>
        <dbReference type="EMBL" id="ELR24979.1"/>
    </source>
</evidence>
<dbReference type="GeneID" id="14926017"/>
<evidence type="ECO:0000256" key="4">
    <source>
        <dbReference type="SAM" id="MobiDB-lite"/>
    </source>
</evidence>
<comment type="similarity">
    <text evidence="2">Belongs to the TEL2 family.</text>
</comment>
<dbReference type="InterPro" id="IPR051970">
    <property type="entry name" value="TEL2_Regulation"/>
</dbReference>
<dbReference type="Gene3D" id="1.25.40.720">
    <property type="entry name" value="Telomere length regulation protein 2, C-terminal domain"/>
    <property type="match status" value="1"/>
</dbReference>
<feature type="domain" description="TELO2 ARM repeat" evidence="6">
    <location>
        <begin position="398"/>
        <end position="554"/>
    </location>
</feature>
<comment type="subcellular location">
    <subcellularLocation>
        <location evidence="1">Cytoplasm</location>
    </subcellularLocation>
</comment>
<keyword evidence="3" id="KW-0963">Cytoplasm</keyword>
<organism evidence="7 8">
    <name type="scientific">Acanthamoeba castellanii (strain ATCC 30010 / Neff)</name>
    <dbReference type="NCBI Taxonomy" id="1257118"/>
    <lineage>
        <taxon>Eukaryota</taxon>
        <taxon>Amoebozoa</taxon>
        <taxon>Discosea</taxon>
        <taxon>Longamoebia</taxon>
        <taxon>Centramoebida</taxon>
        <taxon>Acanthamoebidae</taxon>
        <taxon>Acanthamoeba</taxon>
    </lineage>
</organism>
<evidence type="ECO:0000313" key="8">
    <source>
        <dbReference type="Proteomes" id="UP000011083"/>
    </source>
</evidence>
<dbReference type="Pfam" id="PF25320">
    <property type="entry name" value="TELO2_ARM"/>
    <property type="match status" value="1"/>
</dbReference>
<gene>
    <name evidence="7" type="ORF">ACA1_030730</name>
</gene>
<dbReference type="Pfam" id="PF10193">
    <property type="entry name" value="Telomere_reg-2"/>
    <property type="match status" value="1"/>
</dbReference>
<protein>
    <submittedName>
        <fullName evidence="7">Telomere length regulation protein TEL2, putative</fullName>
    </submittedName>
</protein>
<feature type="region of interest" description="Disordered" evidence="4">
    <location>
        <begin position="849"/>
        <end position="894"/>
    </location>
</feature>
<dbReference type="Proteomes" id="UP000011083">
    <property type="component" value="Unassembled WGS sequence"/>
</dbReference>
<proteinExistence type="inferred from homology"/>
<feature type="region of interest" description="Disordered" evidence="4">
    <location>
        <begin position="436"/>
        <end position="455"/>
    </location>
</feature>
<dbReference type="PANTHER" id="PTHR15830:SF10">
    <property type="entry name" value="TELOMERE LENGTH REGULATION PROTEIN TEL2 HOMOLOG"/>
    <property type="match status" value="1"/>
</dbReference>
<accession>L8HHB7</accession>
<feature type="domain" description="Telomere length regulation protein conserved" evidence="5">
    <location>
        <begin position="670"/>
        <end position="781"/>
    </location>
</feature>
<evidence type="ECO:0000259" key="5">
    <source>
        <dbReference type="Pfam" id="PF10193"/>
    </source>
</evidence>
<evidence type="ECO:0000256" key="2">
    <source>
        <dbReference type="ARBA" id="ARBA00006133"/>
    </source>
</evidence>
<dbReference type="AlphaFoldDB" id="L8HHB7"/>
<name>L8HHB7_ACACF</name>
<dbReference type="GO" id="GO:0042162">
    <property type="term" value="F:telomeric DNA binding"/>
    <property type="evidence" value="ECO:0007669"/>
    <property type="project" value="TreeGrafter"/>
</dbReference>
<dbReference type="EMBL" id="KB007807">
    <property type="protein sequence ID" value="ELR24979.1"/>
    <property type="molecule type" value="Genomic_DNA"/>
</dbReference>
<evidence type="ECO:0000256" key="3">
    <source>
        <dbReference type="ARBA" id="ARBA00022490"/>
    </source>
</evidence>
<dbReference type="InterPro" id="IPR019337">
    <property type="entry name" value="Telomere_length_regulation_dom"/>
</dbReference>
<dbReference type="InterPro" id="IPR038528">
    <property type="entry name" value="TEL2_C_sf"/>
</dbReference>
<dbReference type="OMA" id="KHTAESW"/>
<feature type="compositionally biased region" description="Polar residues" evidence="4">
    <location>
        <begin position="859"/>
        <end position="871"/>
    </location>
</feature>
<dbReference type="GO" id="GO:0051083">
    <property type="term" value="P:'de novo' cotranslational protein folding"/>
    <property type="evidence" value="ECO:0007669"/>
    <property type="project" value="TreeGrafter"/>
</dbReference>
<dbReference type="GO" id="GO:0005829">
    <property type="term" value="C:cytosol"/>
    <property type="evidence" value="ECO:0007669"/>
    <property type="project" value="TreeGrafter"/>
</dbReference>
<sequence length="1043" mass="115354">MQTAFRQMRDLVADAKARIAAARSPDEVREVLTRISERIFGRDQRSPSTALPDEANHAFFTEQYANWTHFLLKSVLPNWVLCFSREERARFFDSFFTSPEVPQVDAFLALAQALIEFGRSGDAARTGGAQSSWNEGLRAKNPIVLEVRHRPTPLAAEEAVEESEQGANKDEKDFIVKTVAGLLGTMITTDGGLSRLFAHFARHEGPHAGQESLWVRVLGLLCSLPDRITAVYRDATSEIPHALREQQFTRLVTTQALNALQLKHVSERALLAQIGQLYGKLSLVGRGTAMMEALLPLILAHIHDRSRFVAIVRAVPQNAAEGFVHALLLQLDSTKQFSSDFVATTLLAVTQGTQEKASGAQHSPPPLYQLRSQVLLELFGETVSHADSRGEHASGKRNDNALSFLFLHKLLLVKVYPASVLRVLLDFIARLGPMPPTDKGKEKATGADGMDEGTCADLHNRGMQPLLNALVKVVGVWGEKSFIRHSSYEQHRYLFKAITFGLSYLAKEDLTSTDGLLIGLVSGVQNYIAYPSLHAISFGMIVAEQFSRILDPEAEKPLEFEYQPLSDDEDEEGVHANEGAADAIERASTAPAEDVTPPTERKKRRRRKKQVDDDPDALFLANEEEAPEDDVVGDEDLQLEGSDTGGSSEDELEAYDLEDDESDLSQVKIPVYLRDVLAGLRAKDEPDRLEGAIKAAEGLIRADARGDLHDISLELMRTLLHLFNQYELEGFGEMRFKAMIALLASDEETPKLVKYLTDQFYAQNYSIQQRVDMLVVMAEAAKELADSSLEPMFPPSSSHPHAKAIEAPAAQGQPLLRETKDINLLSGLSPARFASLYIDRDSRRSTFDEDQRLPYLPSHDSTNDTAESSTMVVKHPKPLGKETRRTGGRKGPAFAQSGKANRFVDVHGLFFYPLMRGYDSVDNTFNLLGEDSIVLSKLLHALSVFIECMGSAAPPSALYRMANVRRAALLAAARTIALVPVSLLVSDFLEDFNEVQAWLVSVYRDDPDEHSRALASASLLELRKVAELVTRQQLNDPTNLLSG</sequence>
<dbReference type="KEGG" id="acan:ACA1_030730"/>
<dbReference type="GO" id="GO:0051879">
    <property type="term" value="F:Hsp90 protein binding"/>
    <property type="evidence" value="ECO:0007669"/>
    <property type="project" value="TreeGrafter"/>
</dbReference>
<dbReference type="RefSeq" id="XP_004356998.1">
    <property type="nucleotide sequence ID" value="XM_004356943.1"/>
</dbReference>
<dbReference type="InterPro" id="IPR057348">
    <property type="entry name" value="TELO2_ARM"/>
</dbReference>
<dbReference type="STRING" id="1257118.L8HHB7"/>
<keyword evidence="8" id="KW-1185">Reference proteome</keyword>
<feature type="compositionally biased region" description="Acidic residues" evidence="4">
    <location>
        <begin position="622"/>
        <end position="638"/>
    </location>
</feature>